<feature type="region of interest" description="Disordered" evidence="1">
    <location>
        <begin position="1"/>
        <end position="45"/>
    </location>
</feature>
<organism evidence="2 3">
    <name type="scientific">Byssochlamys spectabilis</name>
    <name type="common">Paecilomyces variotii</name>
    <dbReference type="NCBI Taxonomy" id="264951"/>
    <lineage>
        <taxon>Eukaryota</taxon>
        <taxon>Fungi</taxon>
        <taxon>Dikarya</taxon>
        <taxon>Ascomycota</taxon>
        <taxon>Pezizomycotina</taxon>
        <taxon>Eurotiomycetes</taxon>
        <taxon>Eurotiomycetidae</taxon>
        <taxon>Eurotiales</taxon>
        <taxon>Thermoascaceae</taxon>
        <taxon>Paecilomyces</taxon>
    </lineage>
</organism>
<dbReference type="GeneID" id="39602550"/>
<gene>
    <name evidence="2" type="ORF">C8Q69DRAFT_511683</name>
</gene>
<proteinExistence type="predicted"/>
<dbReference type="Gene3D" id="3.30.710.10">
    <property type="entry name" value="Potassium Channel Kv1.1, Chain A"/>
    <property type="match status" value="1"/>
</dbReference>
<dbReference type="Proteomes" id="UP000283841">
    <property type="component" value="Unassembled WGS sequence"/>
</dbReference>
<keyword evidence="3" id="KW-1185">Reference proteome</keyword>
<evidence type="ECO:0008006" key="4">
    <source>
        <dbReference type="Google" id="ProtNLM"/>
    </source>
</evidence>
<dbReference type="VEuPathDB" id="FungiDB:C8Q69DRAFT_511683"/>
<accession>A0A443I4V9</accession>
<dbReference type="RefSeq" id="XP_028488739.1">
    <property type="nucleotide sequence ID" value="XM_028633273.1"/>
</dbReference>
<dbReference type="InterPro" id="IPR011333">
    <property type="entry name" value="SKP1/BTB/POZ_sf"/>
</dbReference>
<name>A0A443I4V9_BYSSP</name>
<dbReference type="EMBL" id="RCNU01000001">
    <property type="protein sequence ID" value="RWQ99094.1"/>
    <property type="molecule type" value="Genomic_DNA"/>
</dbReference>
<evidence type="ECO:0000313" key="3">
    <source>
        <dbReference type="Proteomes" id="UP000283841"/>
    </source>
</evidence>
<evidence type="ECO:0000256" key="1">
    <source>
        <dbReference type="SAM" id="MobiDB-lite"/>
    </source>
</evidence>
<evidence type="ECO:0000313" key="2">
    <source>
        <dbReference type="EMBL" id="RWQ99094.1"/>
    </source>
</evidence>
<reference evidence="2 3" key="1">
    <citation type="journal article" date="2018" name="Front. Microbiol.">
        <title>Genomic and genetic insights into a cosmopolitan fungus, Paecilomyces variotii (Eurotiales).</title>
        <authorList>
            <person name="Urquhart A.S."/>
            <person name="Mondo S.J."/>
            <person name="Makela M.R."/>
            <person name="Hane J.K."/>
            <person name="Wiebenga A."/>
            <person name="He G."/>
            <person name="Mihaltcheva S."/>
            <person name="Pangilinan J."/>
            <person name="Lipzen A."/>
            <person name="Barry K."/>
            <person name="de Vries R.P."/>
            <person name="Grigoriev I.V."/>
            <person name="Idnurm A."/>
        </authorList>
    </citation>
    <scope>NUCLEOTIDE SEQUENCE [LARGE SCALE GENOMIC DNA]</scope>
    <source>
        <strain evidence="2 3">CBS 101075</strain>
    </source>
</reference>
<comment type="caution">
    <text evidence="2">The sequence shown here is derived from an EMBL/GenBank/DDBJ whole genome shotgun (WGS) entry which is preliminary data.</text>
</comment>
<protein>
    <recommendedName>
        <fullName evidence="4">BTB domain-containing protein</fullName>
    </recommendedName>
</protein>
<feature type="compositionally biased region" description="Basic and acidic residues" evidence="1">
    <location>
        <begin position="13"/>
        <end position="23"/>
    </location>
</feature>
<feature type="compositionally biased region" description="Basic and acidic residues" evidence="1">
    <location>
        <begin position="32"/>
        <end position="45"/>
    </location>
</feature>
<dbReference type="AlphaFoldDB" id="A0A443I4V9"/>
<sequence length="284" mass="31793">MAAEPSTSKKRRLDPETSVKEEVSPGANQDAPSRDKQTSGGELEKRSDLWEPFKSLAEIQVPAASGKSSISISGDDRAVLRMLEYIYTGDYSVDTSTLFQGWQKSEGKLTRHARVYSLARNYKLSDLQALCYDKCAKDWNCGSFCQSVFCDLEPTDKDEISFVMDTAIDHADELLKDEAFVNTLATGRGFNNLSVTAFFILFAQKLLLKQPRDICNDGRKKSTSYVAGTLVGEALFYMYVATKHRFDNTLRMRTANTISFSTYESIIRLIQPPKTSANSIPELH</sequence>